<dbReference type="GO" id="GO:0008198">
    <property type="term" value="F:ferrous iron binding"/>
    <property type="evidence" value="ECO:0007669"/>
    <property type="project" value="TreeGrafter"/>
</dbReference>
<protein>
    <recommendedName>
        <fullName evidence="6">Alpha-ketoglutarate-dependent dioxygenase AlkB-like domain-containing protein</fullName>
    </recommendedName>
</protein>
<evidence type="ECO:0000256" key="1">
    <source>
        <dbReference type="ARBA" id="ARBA00022723"/>
    </source>
</evidence>
<feature type="binding site" evidence="5">
    <location>
        <position position="219"/>
    </location>
    <ligand>
        <name>Fe cation</name>
        <dbReference type="ChEBI" id="CHEBI:24875"/>
        <note>catalytic</note>
    </ligand>
</feature>
<dbReference type="InterPro" id="IPR037151">
    <property type="entry name" value="AlkB-like_sf"/>
</dbReference>
<dbReference type="InterPro" id="IPR027450">
    <property type="entry name" value="AlkB-like"/>
</dbReference>
<dbReference type="GO" id="GO:0035516">
    <property type="term" value="F:broad specificity oxidative DNA demethylase activity"/>
    <property type="evidence" value="ECO:0007669"/>
    <property type="project" value="TreeGrafter"/>
</dbReference>
<feature type="binding site" evidence="5">
    <location>
        <position position="221"/>
    </location>
    <ligand>
        <name>Fe cation</name>
        <dbReference type="ChEBI" id="CHEBI:24875"/>
        <note>catalytic</note>
    </ligand>
</feature>
<evidence type="ECO:0000256" key="4">
    <source>
        <dbReference type="ARBA" id="ARBA00023004"/>
    </source>
</evidence>
<feature type="domain" description="Alpha-ketoglutarate-dependent dioxygenase AlkB-like" evidence="6">
    <location>
        <begin position="148"/>
        <end position="327"/>
    </location>
</feature>
<dbReference type="InterPro" id="IPR004574">
    <property type="entry name" value="Alkb"/>
</dbReference>
<gene>
    <name evidence="7" type="ORF">TrCOL_g10046</name>
</gene>
<keyword evidence="2" id="KW-0223">Dioxygenase</keyword>
<evidence type="ECO:0000256" key="2">
    <source>
        <dbReference type="ARBA" id="ARBA00022964"/>
    </source>
</evidence>
<dbReference type="EMBL" id="BRYA01000072">
    <property type="protein sequence ID" value="GMI37280.1"/>
    <property type="molecule type" value="Genomic_DNA"/>
</dbReference>
<dbReference type="GO" id="GO:0005737">
    <property type="term" value="C:cytoplasm"/>
    <property type="evidence" value="ECO:0007669"/>
    <property type="project" value="TreeGrafter"/>
</dbReference>
<dbReference type="PANTHER" id="PTHR16557">
    <property type="entry name" value="ALKYLATED DNA REPAIR PROTEIN ALKB-RELATED"/>
    <property type="match status" value="1"/>
</dbReference>
<dbReference type="GO" id="GO:0035515">
    <property type="term" value="F:oxidative RNA demethylase activity"/>
    <property type="evidence" value="ECO:0007669"/>
    <property type="project" value="TreeGrafter"/>
</dbReference>
<name>A0A9W7L870_9STRA</name>
<evidence type="ECO:0000259" key="6">
    <source>
        <dbReference type="Pfam" id="PF13532"/>
    </source>
</evidence>
<evidence type="ECO:0000256" key="3">
    <source>
        <dbReference type="ARBA" id="ARBA00023002"/>
    </source>
</evidence>
<comment type="cofactor">
    <cofactor evidence="5">
        <name>Fe(2+)</name>
        <dbReference type="ChEBI" id="CHEBI:29033"/>
    </cofactor>
    <text evidence="5">Binds 1 Fe(2+) ion per subunit.</text>
</comment>
<organism evidence="7 8">
    <name type="scientific">Triparma columacea</name>
    <dbReference type="NCBI Taxonomy" id="722753"/>
    <lineage>
        <taxon>Eukaryota</taxon>
        <taxon>Sar</taxon>
        <taxon>Stramenopiles</taxon>
        <taxon>Ochrophyta</taxon>
        <taxon>Bolidophyceae</taxon>
        <taxon>Parmales</taxon>
        <taxon>Triparmaceae</taxon>
        <taxon>Triparma</taxon>
    </lineage>
</organism>
<dbReference type="PANTHER" id="PTHR16557:SF11">
    <property type="entry name" value="ALPHA-KETOGLUTARATE-DEPENDENT DIOXYGENASE ALKB"/>
    <property type="match status" value="1"/>
</dbReference>
<evidence type="ECO:0000313" key="8">
    <source>
        <dbReference type="Proteomes" id="UP001165065"/>
    </source>
</evidence>
<reference evidence="8" key="1">
    <citation type="journal article" date="2023" name="Commun. Biol.">
        <title>Genome analysis of Parmales, the sister group of diatoms, reveals the evolutionary specialization of diatoms from phago-mixotrophs to photoautotrophs.</title>
        <authorList>
            <person name="Ban H."/>
            <person name="Sato S."/>
            <person name="Yoshikawa S."/>
            <person name="Yamada K."/>
            <person name="Nakamura Y."/>
            <person name="Ichinomiya M."/>
            <person name="Sato N."/>
            <person name="Blanc-Mathieu R."/>
            <person name="Endo H."/>
            <person name="Kuwata A."/>
            <person name="Ogata H."/>
        </authorList>
    </citation>
    <scope>NUCLEOTIDE SEQUENCE [LARGE SCALE GENOMIC DNA]</scope>
</reference>
<feature type="binding site" evidence="5">
    <location>
        <position position="275"/>
    </location>
    <ligand>
        <name>Fe cation</name>
        <dbReference type="ChEBI" id="CHEBI:24875"/>
        <note>catalytic</note>
    </ligand>
</feature>
<keyword evidence="3" id="KW-0560">Oxidoreductase</keyword>
<evidence type="ECO:0000313" key="7">
    <source>
        <dbReference type="EMBL" id="GMI37280.1"/>
    </source>
</evidence>
<comment type="caution">
    <text evidence="7">The sequence shown here is derived from an EMBL/GenBank/DDBJ whole genome shotgun (WGS) entry which is preliminary data.</text>
</comment>
<dbReference type="Proteomes" id="UP001165065">
    <property type="component" value="Unassembled WGS sequence"/>
</dbReference>
<dbReference type="GO" id="GO:0035513">
    <property type="term" value="P:oxidative RNA demethylation"/>
    <property type="evidence" value="ECO:0007669"/>
    <property type="project" value="TreeGrafter"/>
</dbReference>
<keyword evidence="1 5" id="KW-0479">Metal-binding</keyword>
<accession>A0A9W7L870</accession>
<evidence type="ECO:0000256" key="5">
    <source>
        <dbReference type="PIRSR" id="PIRSR604574-2"/>
    </source>
</evidence>
<dbReference type="AlphaFoldDB" id="A0A9W7L870"/>
<sequence>MANPYKIEQNIWKNKDYYNNDEEWWVTEDSRLVDFSRERSRDNRITQTPLGDLVGGCAPILGLDGYDGFFFVPGGISEESRVRLAWSCLNEYCEPPHDTNIDQVPMKEDEVEGPPGFGMWRNHVEGLERRGTRENHVEGLERRGTRENYYKCLGKLSWSTMGYNYDWTLRAYHEGKRSPFPLELADLSLELAKACGHRCFSPQASIVNFYHTKSLMGGHQDNLEYAFDKPVISMSIGLPGIFLLGGLTKDEKPTPILVRDGDCMVMGGGSRLRFHGLAKVLGNDVKLPGADEGLRATGLAFRGGRGGEEEKGVVKYLEGHRINVNVRQVLPDGVRSIDEVER</sequence>
<keyword evidence="8" id="KW-1185">Reference proteome</keyword>
<dbReference type="Pfam" id="PF13532">
    <property type="entry name" value="2OG-FeII_Oxy_2"/>
    <property type="match status" value="1"/>
</dbReference>
<dbReference type="OrthoDB" id="6614653at2759"/>
<keyword evidence="4 5" id="KW-0408">Iron</keyword>
<dbReference type="Gene3D" id="2.60.120.590">
    <property type="entry name" value="Alpha-ketoglutarate-dependent dioxygenase AlkB-like"/>
    <property type="match status" value="1"/>
</dbReference>
<proteinExistence type="predicted"/>
<dbReference type="SUPFAM" id="SSF51197">
    <property type="entry name" value="Clavaminate synthase-like"/>
    <property type="match status" value="1"/>
</dbReference>